<dbReference type="AlphaFoldDB" id="A0A1H8IGL9"/>
<feature type="chain" id="PRO_5030029539" description="Lipoprotein" evidence="1">
    <location>
        <begin position="19"/>
        <end position="75"/>
    </location>
</feature>
<evidence type="ECO:0000256" key="1">
    <source>
        <dbReference type="SAM" id="SignalP"/>
    </source>
</evidence>
<name>A0A1H8IGL9_9PROT</name>
<proteinExistence type="predicted"/>
<dbReference type="Proteomes" id="UP000183898">
    <property type="component" value="Unassembled WGS sequence"/>
</dbReference>
<dbReference type="EMBL" id="FOCT01000006">
    <property type="protein sequence ID" value="SEN66818.1"/>
    <property type="molecule type" value="Genomic_DNA"/>
</dbReference>
<dbReference type="RefSeq" id="WP_074746132.1">
    <property type="nucleotide sequence ID" value="NZ_FNQL01000015.1"/>
</dbReference>
<sequence length="75" mass="8140">MKRIINAVTIALSVMLIAACGRPSVPINERERENYERILAGKKIECAYGLDANGSCLKEGEDGIWPILAPDAPDV</sequence>
<evidence type="ECO:0000313" key="2">
    <source>
        <dbReference type="EMBL" id="SEN66818.1"/>
    </source>
</evidence>
<evidence type="ECO:0008006" key="4">
    <source>
        <dbReference type="Google" id="ProtNLM"/>
    </source>
</evidence>
<evidence type="ECO:0000313" key="3">
    <source>
        <dbReference type="Proteomes" id="UP000183898"/>
    </source>
</evidence>
<protein>
    <recommendedName>
        <fullName evidence="4">Lipoprotein</fullName>
    </recommendedName>
</protein>
<feature type="signal peptide" evidence="1">
    <location>
        <begin position="1"/>
        <end position="18"/>
    </location>
</feature>
<accession>A0A1H8IGL9</accession>
<reference evidence="2 3" key="1">
    <citation type="submission" date="2016-10" db="EMBL/GenBank/DDBJ databases">
        <authorList>
            <person name="de Groot N.N."/>
        </authorList>
    </citation>
    <scope>NUCLEOTIDE SEQUENCE [LARGE SCALE GENOMIC DNA]</scope>
    <source>
        <strain evidence="2 3">Nl18</strain>
    </source>
</reference>
<dbReference type="PROSITE" id="PS51257">
    <property type="entry name" value="PROKAR_LIPOPROTEIN"/>
    <property type="match status" value="1"/>
</dbReference>
<keyword evidence="1" id="KW-0732">Signal</keyword>
<gene>
    <name evidence="2" type="ORF">SAMN05216404_10653</name>
</gene>
<organism evidence="2 3">
    <name type="scientific">Nitrosospira multiformis</name>
    <dbReference type="NCBI Taxonomy" id="1231"/>
    <lineage>
        <taxon>Bacteria</taxon>
        <taxon>Pseudomonadati</taxon>
        <taxon>Pseudomonadota</taxon>
        <taxon>Betaproteobacteria</taxon>
        <taxon>Nitrosomonadales</taxon>
        <taxon>Nitrosomonadaceae</taxon>
        <taxon>Nitrosospira</taxon>
    </lineage>
</organism>